<evidence type="ECO:0000256" key="1">
    <source>
        <dbReference type="ARBA" id="ARBA00004906"/>
    </source>
</evidence>
<evidence type="ECO:0000313" key="11">
    <source>
        <dbReference type="EMBL" id="EER13546.1"/>
    </source>
</evidence>
<dbReference type="FunFam" id="1.20.1310.10:FF:000002">
    <property type="entry name" value="cullin-3 isoform X1"/>
    <property type="match status" value="1"/>
</dbReference>
<evidence type="ECO:0000256" key="4">
    <source>
        <dbReference type="ARBA" id="ARBA00022786"/>
    </source>
</evidence>
<evidence type="ECO:0000256" key="5">
    <source>
        <dbReference type="ARBA" id="ARBA00022843"/>
    </source>
</evidence>
<keyword evidence="5" id="KW-0832">Ubl conjugation</keyword>
<dbReference type="PROSITE" id="PS50069">
    <property type="entry name" value="CULLIN_2"/>
    <property type="match status" value="1"/>
</dbReference>
<dbReference type="InterPro" id="IPR045093">
    <property type="entry name" value="Cullin"/>
</dbReference>
<name>C5KPZ9_PERM5</name>
<evidence type="ECO:0000256" key="7">
    <source>
        <dbReference type="PROSITE-ProRule" id="PRU00330"/>
    </source>
</evidence>
<evidence type="ECO:0000313" key="12">
    <source>
        <dbReference type="Proteomes" id="UP000007800"/>
    </source>
</evidence>
<comment type="similarity">
    <text evidence="2 7 8">Belongs to the cullin family.</text>
</comment>
<dbReference type="Proteomes" id="UP000007800">
    <property type="component" value="Unassembled WGS sequence"/>
</dbReference>
<dbReference type="GeneID" id="9042286"/>
<sequence length="825" mass="94594">MSHSRAFNTNTSSSSSSSAAAAGFRHFRAGEPIDEGEAARTWESLKSAIQQIHNHNASHLSFEELYRNGYNLVLHKYGLKLYKGVEETVSLHLMEVSKRCIESPDEDLLARLKVEWEDHKMTMGMIRDILMYMDRNYVRQHPEQCVPVYDMGLRLFRDTVIGHARVRDRAIGQILAELRRELHGETITDPHLIKTVLSMLVELSSIQTLPSQRSVPETGYRADQSLQATSPSPSDMRPVIYVEVPSPMQSANDYYSWFEINYLALIRDFYTREANEYINRHTVGEYLEKANSRMRQEKRRVETYMDRNQTMPKVQEVLDSVWLGRHYKSLIQQESSGCKVMFAQARVSELRLMYSLFSRIPDALSDIATVMQQSISTAIADLIADESTVNAPVSFVEKLLSLRERFERIVSQAFRGSLEFSNHMKMAFENSLNNGPKCAHYLSLYLDELLRKKLRDMTDADFHSNVDQVISVFRYLIDKDVFESYYRSSLCRRLLNSKPSSANVEEAEKLVVTKLRAECGQQYTSKLEGMLKDVSLSQVGDNILNLFRNLSVSSSCQVCTSGFWPTHTPPRCDIPVDMKSLIDRFETFYLSKHSGRKLTWLFNYGTGELRGIARGTIPILFAVVVTDYFASVDIRSRAGRSPHVLTVSTYQAMILLMFNSLESLSVNEKSEREDDAEIKRHLMSLYVNPRVRVLLRESPQSSKEPISGDIFRVNTEFESRVRSVKVPLIALANNKDGAAESSSSGNAIPQVVEEDRKHIVEAVLVRIMKSRKQLDHNSLVVEATEQLSQRFRPTPQLIKQRIEHLIERDFLERCPHDHKTYNYLA</sequence>
<feature type="region of interest" description="Disordered" evidence="9">
    <location>
        <begin position="212"/>
        <end position="232"/>
    </location>
</feature>
<dbReference type="InterPro" id="IPR019559">
    <property type="entry name" value="Cullin_neddylation_domain"/>
</dbReference>
<evidence type="ECO:0000259" key="10">
    <source>
        <dbReference type="PROSITE" id="PS50069"/>
    </source>
</evidence>
<dbReference type="PANTHER" id="PTHR11932">
    <property type="entry name" value="CULLIN"/>
    <property type="match status" value="1"/>
</dbReference>
<evidence type="ECO:0000256" key="9">
    <source>
        <dbReference type="SAM" id="MobiDB-lite"/>
    </source>
</evidence>
<comment type="pathway">
    <text evidence="1">Protein modification; protein ubiquitination.</text>
</comment>
<keyword evidence="4" id="KW-0833">Ubl conjugation pathway</keyword>
<dbReference type="InterPro" id="IPR016159">
    <property type="entry name" value="Cullin_repeat-like_dom_sf"/>
</dbReference>
<evidence type="ECO:0000256" key="8">
    <source>
        <dbReference type="RuleBase" id="RU003829"/>
    </source>
</evidence>
<dbReference type="InterPro" id="IPR036388">
    <property type="entry name" value="WH-like_DNA-bd_sf"/>
</dbReference>
<dbReference type="OMA" id="MFKDMTI"/>
<accession>C5KPZ9</accession>
<keyword evidence="12" id="KW-1185">Reference proteome</keyword>
<feature type="domain" description="Cullin family profile" evidence="10">
    <location>
        <begin position="437"/>
        <end position="671"/>
    </location>
</feature>
<dbReference type="GO" id="GO:0006511">
    <property type="term" value="P:ubiquitin-dependent protein catabolic process"/>
    <property type="evidence" value="ECO:0007669"/>
    <property type="project" value="InterPro"/>
</dbReference>
<protein>
    <recommendedName>
        <fullName evidence="6">Cullin-5</fullName>
    </recommendedName>
</protein>
<evidence type="ECO:0000256" key="2">
    <source>
        <dbReference type="ARBA" id="ARBA00006019"/>
    </source>
</evidence>
<dbReference type="InterPro" id="IPR001373">
    <property type="entry name" value="Cullin_N"/>
</dbReference>
<organism evidence="12">
    <name type="scientific">Perkinsus marinus (strain ATCC 50983 / TXsc)</name>
    <dbReference type="NCBI Taxonomy" id="423536"/>
    <lineage>
        <taxon>Eukaryota</taxon>
        <taxon>Sar</taxon>
        <taxon>Alveolata</taxon>
        <taxon>Perkinsozoa</taxon>
        <taxon>Perkinsea</taxon>
        <taxon>Perkinsida</taxon>
        <taxon>Perkinsidae</taxon>
        <taxon>Perkinsus</taxon>
    </lineage>
</organism>
<dbReference type="InterPro" id="IPR059120">
    <property type="entry name" value="Cullin-like_AB"/>
</dbReference>
<proteinExistence type="inferred from homology"/>
<reference evidence="11 12" key="1">
    <citation type="submission" date="2008-07" db="EMBL/GenBank/DDBJ databases">
        <authorList>
            <person name="El-Sayed N."/>
            <person name="Caler E."/>
            <person name="Inman J."/>
            <person name="Amedeo P."/>
            <person name="Hass B."/>
            <person name="Wortman J."/>
        </authorList>
    </citation>
    <scope>NUCLEOTIDE SEQUENCE [LARGE SCALE GENOMIC DNA]</scope>
    <source>
        <strain evidence="12">ATCC 50983 / TXsc</strain>
    </source>
</reference>
<dbReference type="GO" id="GO:0031625">
    <property type="term" value="F:ubiquitin protein ligase binding"/>
    <property type="evidence" value="ECO:0007669"/>
    <property type="project" value="InterPro"/>
</dbReference>
<dbReference type="Pfam" id="PF26557">
    <property type="entry name" value="Cullin_AB"/>
    <property type="match status" value="1"/>
</dbReference>
<dbReference type="Gene3D" id="1.20.1310.10">
    <property type="entry name" value="Cullin Repeats"/>
    <property type="match status" value="4"/>
</dbReference>
<dbReference type="FunFam" id="1.20.1310.10:FF:000006">
    <property type="entry name" value="Cullin 3"/>
    <property type="match status" value="1"/>
</dbReference>
<dbReference type="AlphaFoldDB" id="C5KPZ9"/>
<dbReference type="SUPFAM" id="SSF46785">
    <property type="entry name" value="Winged helix' DNA-binding domain"/>
    <property type="match status" value="1"/>
</dbReference>
<gene>
    <name evidence="11" type="ORF">Pmar_PMAR000133</name>
</gene>
<dbReference type="OrthoDB" id="27073at2759"/>
<keyword evidence="3" id="KW-1017">Isopeptide bond</keyword>
<dbReference type="SMART" id="SM00182">
    <property type="entry name" value="CULLIN"/>
    <property type="match status" value="1"/>
</dbReference>
<dbReference type="RefSeq" id="XP_002781751.1">
    <property type="nucleotide sequence ID" value="XM_002781705.1"/>
</dbReference>
<dbReference type="FunFam" id="1.20.1310.10:FF:000014">
    <property type="entry name" value="Cullin 5"/>
    <property type="match status" value="1"/>
</dbReference>
<dbReference type="EMBL" id="GG675180">
    <property type="protein sequence ID" value="EER13546.1"/>
    <property type="molecule type" value="Genomic_DNA"/>
</dbReference>
<evidence type="ECO:0000256" key="6">
    <source>
        <dbReference type="ARBA" id="ARBA00040451"/>
    </source>
</evidence>
<dbReference type="SUPFAM" id="SSF75632">
    <property type="entry name" value="Cullin homology domain"/>
    <property type="match status" value="1"/>
</dbReference>
<dbReference type="InParanoid" id="C5KPZ9"/>
<dbReference type="InterPro" id="IPR036390">
    <property type="entry name" value="WH_DNA-bd_sf"/>
</dbReference>
<dbReference type="InterPro" id="IPR016158">
    <property type="entry name" value="Cullin_homology"/>
</dbReference>
<dbReference type="Pfam" id="PF00888">
    <property type="entry name" value="Cullin"/>
    <property type="match status" value="1"/>
</dbReference>
<dbReference type="SMART" id="SM00884">
    <property type="entry name" value="Cullin_Nedd8"/>
    <property type="match status" value="1"/>
</dbReference>
<evidence type="ECO:0000256" key="3">
    <source>
        <dbReference type="ARBA" id="ARBA00022499"/>
    </source>
</evidence>
<dbReference type="Gene3D" id="1.10.10.10">
    <property type="entry name" value="Winged helix-like DNA-binding domain superfamily/Winged helix DNA-binding domain"/>
    <property type="match status" value="1"/>
</dbReference>
<dbReference type="Pfam" id="PF10557">
    <property type="entry name" value="Cullin_Nedd8"/>
    <property type="match status" value="1"/>
</dbReference>
<dbReference type="FunFam" id="1.10.10.10:FF:000014">
    <property type="entry name" value="Cullin 1"/>
    <property type="match status" value="1"/>
</dbReference>
<dbReference type="InterPro" id="IPR036317">
    <property type="entry name" value="Cullin_homology_sf"/>
</dbReference>
<dbReference type="SUPFAM" id="SSF74788">
    <property type="entry name" value="Cullin repeat-like"/>
    <property type="match status" value="1"/>
</dbReference>
<dbReference type="Gene3D" id="3.30.230.130">
    <property type="entry name" value="Cullin, Chain C, Domain 2"/>
    <property type="match status" value="1"/>
</dbReference>